<dbReference type="InterPro" id="IPR010718">
    <property type="entry name" value="DUF1294"/>
</dbReference>
<keyword evidence="1" id="KW-1133">Transmembrane helix</keyword>
<dbReference type="OrthoDB" id="1698854at2"/>
<dbReference type="RefSeq" id="WP_144088048.1">
    <property type="nucleotide sequence ID" value="NZ_VMHE01000004.1"/>
</dbReference>
<reference evidence="2 3" key="1">
    <citation type="submission" date="2019-07" db="EMBL/GenBank/DDBJ databases">
        <title>Allobacillus sp. nov. SKP isolated from shrimp paste of Euphausiacea.</title>
        <authorList>
            <person name="Kanchanasin P."/>
            <person name="Tanasupawat S."/>
            <person name="Shi W."/>
            <person name="Wu L."/>
            <person name="Ma J."/>
        </authorList>
    </citation>
    <scope>NUCLEOTIDE SEQUENCE [LARGE SCALE GENOMIC DNA]</scope>
    <source>
        <strain evidence="2 3">SKP4-8</strain>
    </source>
</reference>
<accession>A0A556PPX3</accession>
<comment type="caution">
    <text evidence="2">The sequence shown here is derived from an EMBL/GenBank/DDBJ whole genome shotgun (WGS) entry which is preliminary data.</text>
</comment>
<dbReference type="EMBL" id="VMHE01000004">
    <property type="protein sequence ID" value="TSJ66441.1"/>
    <property type="molecule type" value="Genomic_DNA"/>
</dbReference>
<feature type="transmembrane region" description="Helical" evidence="1">
    <location>
        <begin position="63"/>
        <end position="83"/>
    </location>
</feature>
<dbReference type="Proteomes" id="UP000316425">
    <property type="component" value="Unassembled WGS sequence"/>
</dbReference>
<dbReference type="Pfam" id="PF06961">
    <property type="entry name" value="DUF1294"/>
    <property type="match status" value="1"/>
</dbReference>
<evidence type="ECO:0000256" key="1">
    <source>
        <dbReference type="SAM" id="Phobius"/>
    </source>
</evidence>
<keyword evidence="3" id="KW-1185">Reference proteome</keyword>
<feature type="transmembrane region" description="Helical" evidence="1">
    <location>
        <begin position="38"/>
        <end position="57"/>
    </location>
</feature>
<organism evidence="2 3">
    <name type="scientific">Allobacillus salarius</name>
    <dbReference type="NCBI Taxonomy" id="1955272"/>
    <lineage>
        <taxon>Bacteria</taxon>
        <taxon>Bacillati</taxon>
        <taxon>Bacillota</taxon>
        <taxon>Bacilli</taxon>
        <taxon>Bacillales</taxon>
        <taxon>Bacillaceae</taxon>
        <taxon>Allobacillus</taxon>
    </lineage>
</organism>
<feature type="transmembrane region" description="Helical" evidence="1">
    <location>
        <begin position="6"/>
        <end position="22"/>
    </location>
</feature>
<dbReference type="AlphaFoldDB" id="A0A556PPX3"/>
<evidence type="ECO:0000313" key="3">
    <source>
        <dbReference type="Proteomes" id="UP000316425"/>
    </source>
</evidence>
<keyword evidence="1" id="KW-0472">Membrane</keyword>
<name>A0A556PPX3_9BACI</name>
<evidence type="ECO:0000313" key="2">
    <source>
        <dbReference type="EMBL" id="TSJ66441.1"/>
    </source>
</evidence>
<keyword evidence="1" id="KW-0812">Transmembrane</keyword>
<proteinExistence type="predicted"/>
<protein>
    <submittedName>
        <fullName evidence="2">DUF1294 domain-containing protein</fullName>
    </submittedName>
</protein>
<gene>
    <name evidence="2" type="ORF">FPQ13_04080</name>
</gene>
<sequence length="84" mass="9723">MYILTSWLVITNIVGFAIMGWDKRKARRQQYRIPESRIWTIALAGGALGAWAGMNFFRHKTKHIQFAFGLPLLTLIWAVVIFWG</sequence>